<dbReference type="InterPro" id="IPR050490">
    <property type="entry name" value="Bact_solute-bd_prot1"/>
</dbReference>
<dbReference type="Pfam" id="PF01547">
    <property type="entry name" value="SBP_bac_1"/>
    <property type="match status" value="1"/>
</dbReference>
<dbReference type="Gene3D" id="3.40.190.10">
    <property type="entry name" value="Periplasmic binding protein-like II"/>
    <property type="match status" value="2"/>
</dbReference>
<dbReference type="EMBL" id="WBVM01000002">
    <property type="protein sequence ID" value="KAB2809628.1"/>
    <property type="molecule type" value="Genomic_DNA"/>
</dbReference>
<dbReference type="PANTHER" id="PTHR43649:SF34">
    <property type="entry name" value="ABC TRANSPORTER PERIPLASMIC-BINDING PROTEIN YCJN-RELATED"/>
    <property type="match status" value="1"/>
</dbReference>
<evidence type="ECO:0000256" key="3">
    <source>
        <dbReference type="ARBA" id="ARBA00022729"/>
    </source>
</evidence>
<sequence length="448" mass="47465">MRSTSGMPERGSRRRRRRVAGAAVAVLAATTLSACGDSGKPVLNWYVNPDGVATFEKYAKACSTGDYDISVQLLPSSATDQRTQLARRLAAKDSSTDLMNLDPVFVAEFASAGWLEPVEGDLADSISSSVEGSGDYLSGAADTVTWNDKVYAIPLWANTQVLWYRKSLAQAAGLDMTQPVTWKQVIDAASSQGGTVGVQANKYEAYVVWINALIQGAGGDIVSDTEAGRDAKVDVDSEAGRDAATIIQQLADSKAAQPDLSVSNEGTSLGQMFPASGPGEFMVNWTFVYKNYEGLIGQAGGPTKEQFADLGWARYPATVEGEASKPPVGGIDIGVGAYTKHGDWAMEAARCITSEKAQVDLALNDGLMPSTNAAYDQVAASGKFPKDLIELFRTSVDEGGPRPKSAFYAMISGAIQAKWHSPTSVDPGSTPEDSAKYLKDVLEGKSLL</sequence>
<reference evidence="5 6" key="1">
    <citation type="submission" date="2019-09" db="EMBL/GenBank/DDBJ databases">
        <title>Pimelobacter sp. isolated from Paulinella.</title>
        <authorList>
            <person name="Jeong S.E."/>
        </authorList>
    </citation>
    <scope>NUCLEOTIDE SEQUENCE [LARGE SCALE GENOMIC DNA]</scope>
    <source>
        <strain evidence="5 6">Pch-N</strain>
    </source>
</reference>
<comment type="caution">
    <text evidence="5">The sequence shown here is derived from an EMBL/GenBank/DDBJ whole genome shotgun (WGS) entry which is preliminary data.</text>
</comment>
<gene>
    <name evidence="5" type="ORF">F9L07_21760</name>
</gene>
<dbReference type="AlphaFoldDB" id="A0A7J5DWB9"/>
<evidence type="ECO:0000256" key="4">
    <source>
        <dbReference type="SAM" id="SignalP"/>
    </source>
</evidence>
<dbReference type="PROSITE" id="PS51257">
    <property type="entry name" value="PROKAR_LIPOPROTEIN"/>
    <property type="match status" value="1"/>
</dbReference>
<keyword evidence="3 4" id="KW-0732">Signal</keyword>
<dbReference type="InterPro" id="IPR006059">
    <property type="entry name" value="SBP"/>
</dbReference>
<evidence type="ECO:0000313" key="5">
    <source>
        <dbReference type="EMBL" id="KAB2809628.1"/>
    </source>
</evidence>
<protein>
    <submittedName>
        <fullName evidence="5">Extracellular solute-binding protein</fullName>
    </submittedName>
</protein>
<keyword evidence="2" id="KW-0813">Transport</keyword>
<feature type="signal peptide" evidence="4">
    <location>
        <begin position="1"/>
        <end position="34"/>
    </location>
</feature>
<evidence type="ECO:0000256" key="1">
    <source>
        <dbReference type="ARBA" id="ARBA00008520"/>
    </source>
</evidence>
<feature type="chain" id="PRO_5039555316" evidence="4">
    <location>
        <begin position="35"/>
        <end position="448"/>
    </location>
</feature>
<evidence type="ECO:0000256" key="2">
    <source>
        <dbReference type="ARBA" id="ARBA00022448"/>
    </source>
</evidence>
<dbReference type="PANTHER" id="PTHR43649">
    <property type="entry name" value="ARABINOSE-BINDING PROTEIN-RELATED"/>
    <property type="match status" value="1"/>
</dbReference>
<comment type="similarity">
    <text evidence="1">Belongs to the bacterial solute-binding protein 1 family.</text>
</comment>
<dbReference type="Proteomes" id="UP000449906">
    <property type="component" value="Unassembled WGS sequence"/>
</dbReference>
<name>A0A7J5DWB9_NOCSI</name>
<dbReference type="SUPFAM" id="SSF53850">
    <property type="entry name" value="Periplasmic binding protein-like II"/>
    <property type="match status" value="1"/>
</dbReference>
<proteinExistence type="inferred from homology"/>
<evidence type="ECO:0000313" key="6">
    <source>
        <dbReference type="Proteomes" id="UP000449906"/>
    </source>
</evidence>
<organism evidence="5 6">
    <name type="scientific">Nocardioides simplex</name>
    <name type="common">Arthrobacter simplex</name>
    <dbReference type="NCBI Taxonomy" id="2045"/>
    <lineage>
        <taxon>Bacteria</taxon>
        <taxon>Bacillati</taxon>
        <taxon>Actinomycetota</taxon>
        <taxon>Actinomycetes</taxon>
        <taxon>Propionibacteriales</taxon>
        <taxon>Nocardioidaceae</taxon>
        <taxon>Pimelobacter</taxon>
    </lineage>
</organism>
<accession>A0A7J5DWB9</accession>